<dbReference type="Gene3D" id="2.110.10.10">
    <property type="entry name" value="Hemopexin-like domain"/>
    <property type="match status" value="1"/>
</dbReference>
<keyword evidence="2" id="KW-1133">Transmembrane helix</keyword>
<dbReference type="VEuPathDB" id="VectorBase:LDEU006687"/>
<dbReference type="InterPro" id="IPR036375">
    <property type="entry name" value="Hemopexin-like_dom_sf"/>
</dbReference>
<dbReference type="SUPFAM" id="SSF50923">
    <property type="entry name" value="Hemopexin-like domain"/>
    <property type="match status" value="1"/>
</dbReference>
<feature type="region of interest" description="Disordered" evidence="1">
    <location>
        <begin position="582"/>
        <end position="621"/>
    </location>
</feature>
<keyword evidence="2" id="KW-0472">Membrane</keyword>
<evidence type="ECO:0000256" key="1">
    <source>
        <dbReference type="SAM" id="MobiDB-lite"/>
    </source>
</evidence>
<keyword evidence="2" id="KW-0812">Transmembrane</keyword>
<comment type="caution">
    <text evidence="4">The sequence shown here is derived from an EMBL/GenBank/DDBJ whole genome shotgun (WGS) entry which is preliminary data.</text>
</comment>
<dbReference type="AlphaFoldDB" id="A0A443SCT3"/>
<name>A0A443SCT3_9ACAR</name>
<evidence type="ECO:0000256" key="2">
    <source>
        <dbReference type="SAM" id="Phobius"/>
    </source>
</evidence>
<keyword evidence="3" id="KW-0732">Signal</keyword>
<gene>
    <name evidence="4" type="ORF">B4U80_13090</name>
</gene>
<evidence type="ECO:0000313" key="4">
    <source>
        <dbReference type="EMBL" id="RWS25353.1"/>
    </source>
</evidence>
<organism evidence="4 5">
    <name type="scientific">Leptotrombidium deliense</name>
    <dbReference type="NCBI Taxonomy" id="299467"/>
    <lineage>
        <taxon>Eukaryota</taxon>
        <taxon>Metazoa</taxon>
        <taxon>Ecdysozoa</taxon>
        <taxon>Arthropoda</taxon>
        <taxon>Chelicerata</taxon>
        <taxon>Arachnida</taxon>
        <taxon>Acari</taxon>
        <taxon>Acariformes</taxon>
        <taxon>Trombidiformes</taxon>
        <taxon>Prostigmata</taxon>
        <taxon>Anystina</taxon>
        <taxon>Parasitengona</taxon>
        <taxon>Trombiculoidea</taxon>
        <taxon>Trombiculidae</taxon>
        <taxon>Leptotrombidium</taxon>
    </lineage>
</organism>
<feature type="signal peptide" evidence="3">
    <location>
        <begin position="1"/>
        <end position="16"/>
    </location>
</feature>
<feature type="chain" id="PRO_5019143127" evidence="3">
    <location>
        <begin position="17"/>
        <end position="621"/>
    </location>
</feature>
<proteinExistence type="predicted"/>
<keyword evidence="5" id="KW-1185">Reference proteome</keyword>
<reference evidence="4 5" key="1">
    <citation type="journal article" date="2018" name="Gigascience">
        <title>Genomes of trombidid mites reveal novel predicted allergens and laterally-transferred genes associated with secondary metabolism.</title>
        <authorList>
            <person name="Dong X."/>
            <person name="Chaisiri K."/>
            <person name="Xia D."/>
            <person name="Armstrong S.D."/>
            <person name="Fang Y."/>
            <person name="Donnelly M.J."/>
            <person name="Kadowaki T."/>
            <person name="McGarry J.W."/>
            <person name="Darby A.C."/>
            <person name="Makepeace B.L."/>
        </authorList>
    </citation>
    <scope>NUCLEOTIDE SEQUENCE [LARGE SCALE GENOMIC DNA]</scope>
    <source>
        <strain evidence="4">UoL-UT</strain>
    </source>
</reference>
<feature type="transmembrane region" description="Helical" evidence="2">
    <location>
        <begin position="546"/>
        <end position="568"/>
    </location>
</feature>
<evidence type="ECO:0000313" key="5">
    <source>
        <dbReference type="Proteomes" id="UP000288716"/>
    </source>
</evidence>
<dbReference type="EMBL" id="NCKV01003795">
    <property type="protein sequence ID" value="RWS25353.1"/>
    <property type="molecule type" value="Genomic_DNA"/>
</dbReference>
<sequence length="621" mass="72619">MNSFLVLVPLIHTVIATDFYSFLKTGDLNCNERRDFTVTSSFQTPDNDVYLWSVDYLTRLKVLNTGELRIYNGYPKSVEKWTKQDFPYPSNLTLTPPTSVYPEAGGTFVTFFLNISVKDKQKSLQFIYTNEGYKFHKYNPIDVDFIDKHIDHSILFQSFLVIGKQRKRGRAMYELTWTLKPNETYFADFENSTVLKKGRLKYDDDVTGGVMVHHTEKWSLGYSFQGNYSVPLFMKINRNETELFTVVDTKYSDAVGTSMHYQNVFSDVGFKNRFVIPNAFWFGCVTDDWCYRGYIDEATTLWDSKLLVFSGRWLRVYDDINKPAIQTTPIHRYFNLNIPNYVDAAFTNRITNLTIILKDKHWFVLHRKRNTWFIKEEVTQLCEYENSSISAITYSTIIWTFGHIFVFSSLDARNSLVTRAINDSILTTDSIFGVFEDRQFSELVSGRTFIVDAVFKDTKSDDVFLVNSIFSYQISAKQFWYSKSNAEMKFQSLFGCDYETMNPLEIDRNIYKQRLQEAFASDTIFINKVDHNFKMMLDNVLKTTSVYFIVFIGIASVIAIGVVLFLLTKLKRDRPSDRRIRRYFRNRAKAKGKKATKKKPKRKTTKRRKGNTPKKGKRRNK</sequence>
<accession>A0A443SCT3</accession>
<dbReference type="Proteomes" id="UP000288716">
    <property type="component" value="Unassembled WGS sequence"/>
</dbReference>
<protein>
    <submittedName>
        <fullName evidence="4">Uncharacterized protein</fullName>
    </submittedName>
</protein>
<evidence type="ECO:0000256" key="3">
    <source>
        <dbReference type="SAM" id="SignalP"/>
    </source>
</evidence>